<dbReference type="PANTHER" id="PTHR43695:SF1">
    <property type="entry name" value="RHAMNOGALACTURONAN ACETYLESTERASE"/>
    <property type="match status" value="1"/>
</dbReference>
<evidence type="ECO:0000259" key="3">
    <source>
        <dbReference type="Pfam" id="PF13472"/>
    </source>
</evidence>
<dbReference type="EC" id="3.1.1.-" evidence="4"/>
<keyword evidence="5" id="KW-1185">Reference proteome</keyword>
<accession>A0A916KA58</accession>
<sequence>MKPLADVDKGITVFIAGDSTAANYAENRSPMAGWGQMLGSLFEPSVLVRNEARSGRSSKSFIEEGHIRRIEEAIGAGDYLLIQFGHNDQKSDAERHTEPDSTYPDFLRRYVDLARSKGAHPVLLTSVDRRKFSAAGELVGTHGQYPDAVRALAAEQRVPLLDVQAVTQEAYRRMGPEASKAWFVWLAPGEHPNYPDGVQDDTHFNETGALEVARLIAALMKEAGILLAHKFASGSGSGSAAAAAP</sequence>
<dbReference type="Pfam" id="PF13472">
    <property type="entry name" value="Lipase_GDSL_2"/>
    <property type="match status" value="1"/>
</dbReference>
<dbReference type="EMBL" id="CAJVAS010000047">
    <property type="protein sequence ID" value="CAG7649267.1"/>
    <property type="molecule type" value="Genomic_DNA"/>
</dbReference>
<dbReference type="Proteomes" id="UP000693672">
    <property type="component" value="Unassembled WGS sequence"/>
</dbReference>
<evidence type="ECO:0000256" key="2">
    <source>
        <dbReference type="ARBA" id="ARBA00022801"/>
    </source>
</evidence>
<comment type="caution">
    <text evidence="4">The sequence shown here is derived from an EMBL/GenBank/DDBJ whole genome shotgun (WGS) entry which is preliminary data.</text>
</comment>
<evidence type="ECO:0000256" key="1">
    <source>
        <dbReference type="ARBA" id="ARBA00008668"/>
    </source>
</evidence>
<protein>
    <submittedName>
        <fullName evidence="4">Rhamnogalacturonan acetylesterase RhgT</fullName>
        <ecNumber evidence="4">3.1.1.-</ecNumber>
    </submittedName>
</protein>
<feature type="domain" description="SGNH hydrolase-type esterase" evidence="3">
    <location>
        <begin position="17"/>
        <end position="208"/>
    </location>
</feature>
<organism evidence="4 5">
    <name type="scientific">Paenibacillus solanacearum</name>
    <dbReference type="NCBI Taxonomy" id="2048548"/>
    <lineage>
        <taxon>Bacteria</taxon>
        <taxon>Bacillati</taxon>
        <taxon>Bacillota</taxon>
        <taxon>Bacilli</taxon>
        <taxon>Bacillales</taxon>
        <taxon>Paenibacillaceae</taxon>
        <taxon>Paenibacillus</taxon>
    </lineage>
</organism>
<dbReference type="InterPro" id="IPR037459">
    <property type="entry name" value="RhgT-like"/>
</dbReference>
<dbReference type="InterPro" id="IPR013830">
    <property type="entry name" value="SGNH_hydro"/>
</dbReference>
<name>A0A916KA58_9BACL</name>
<gene>
    <name evidence="4" type="primary">rhgT_2</name>
    <name evidence="4" type="ORF">PAESOLCIP111_05831</name>
</gene>
<evidence type="ECO:0000313" key="5">
    <source>
        <dbReference type="Proteomes" id="UP000693672"/>
    </source>
</evidence>
<evidence type="ECO:0000313" key="4">
    <source>
        <dbReference type="EMBL" id="CAG7649267.1"/>
    </source>
</evidence>
<reference evidence="4" key="1">
    <citation type="submission" date="2021-06" db="EMBL/GenBank/DDBJ databases">
        <authorList>
            <person name="Criscuolo A."/>
        </authorList>
    </citation>
    <scope>NUCLEOTIDE SEQUENCE</scope>
    <source>
        <strain evidence="4">CIP111600</strain>
    </source>
</reference>
<dbReference type="CDD" id="cd01821">
    <property type="entry name" value="Rhamnogalacturan_acetylesterase_like"/>
    <property type="match status" value="1"/>
</dbReference>
<dbReference type="PANTHER" id="PTHR43695">
    <property type="entry name" value="PUTATIVE (AFU_ORTHOLOGUE AFUA_2G17250)-RELATED"/>
    <property type="match status" value="1"/>
</dbReference>
<proteinExistence type="inferred from homology"/>
<keyword evidence="2 4" id="KW-0378">Hydrolase</keyword>
<comment type="similarity">
    <text evidence="1">Belongs to the 'GDSL' lipolytic enzyme family.</text>
</comment>
<dbReference type="GO" id="GO:0016787">
    <property type="term" value="F:hydrolase activity"/>
    <property type="evidence" value="ECO:0007669"/>
    <property type="project" value="UniProtKB-KW"/>
</dbReference>
<dbReference type="AlphaFoldDB" id="A0A916KA58"/>
<dbReference type="RefSeq" id="WP_218095516.1">
    <property type="nucleotide sequence ID" value="NZ_CAJVAS010000047.1"/>
</dbReference>